<evidence type="ECO:0000256" key="2">
    <source>
        <dbReference type="ARBA" id="ARBA00022692"/>
    </source>
</evidence>
<gene>
    <name evidence="6" type="ORF">Dace_2068</name>
</gene>
<dbReference type="EMBL" id="AAEW02000003">
    <property type="protein sequence ID" value="EAT16816.1"/>
    <property type="molecule type" value="Genomic_DNA"/>
</dbReference>
<feature type="transmembrane region" description="Helical" evidence="5">
    <location>
        <begin position="70"/>
        <end position="87"/>
    </location>
</feature>
<keyword evidence="3 5" id="KW-1133">Transmembrane helix</keyword>
<feature type="transmembrane region" description="Helical" evidence="5">
    <location>
        <begin position="200"/>
        <end position="221"/>
    </location>
</feature>
<protein>
    <submittedName>
        <fullName evidence="6">Cobalt transport protein</fullName>
    </submittedName>
</protein>
<feature type="transmembrane region" description="Helical" evidence="5">
    <location>
        <begin position="43"/>
        <end position="64"/>
    </location>
</feature>
<keyword evidence="4 5" id="KW-0472">Membrane</keyword>
<comment type="caution">
    <text evidence="6">The sequence shown here is derived from an EMBL/GenBank/DDBJ whole genome shotgun (WGS) entry which is preliminary data.</text>
</comment>
<evidence type="ECO:0000256" key="3">
    <source>
        <dbReference type="ARBA" id="ARBA00022989"/>
    </source>
</evidence>
<accession>Q1K2R5</accession>
<name>Q1K2R5_DESA6</name>
<feature type="transmembrane region" description="Helical" evidence="5">
    <location>
        <begin position="159"/>
        <end position="180"/>
    </location>
</feature>
<comment type="subcellular location">
    <subcellularLocation>
        <location evidence="1">Membrane</location>
        <topology evidence="1">Multi-pass membrane protein</topology>
    </subcellularLocation>
</comment>
<reference evidence="6" key="1">
    <citation type="submission" date="2006-05" db="EMBL/GenBank/DDBJ databases">
        <title>Annotation of the draft genome assembly of Desulfuromonas acetoxidans DSM 684.</title>
        <authorList>
            <consortium name="US DOE Joint Genome Institute (JGI-ORNL)"/>
            <person name="Larimer F."/>
            <person name="Land M."/>
            <person name="Hauser L."/>
        </authorList>
    </citation>
    <scope>NUCLEOTIDE SEQUENCE [LARGE SCALE GENOMIC DNA]</scope>
    <source>
        <strain evidence="6">DSM 684</strain>
    </source>
</reference>
<organism evidence="6 7">
    <name type="scientific">Desulfuromonas acetoxidans (strain DSM 684 / 11070)</name>
    <dbReference type="NCBI Taxonomy" id="281689"/>
    <lineage>
        <taxon>Bacteria</taxon>
        <taxon>Pseudomonadati</taxon>
        <taxon>Thermodesulfobacteriota</taxon>
        <taxon>Desulfuromonadia</taxon>
        <taxon>Desulfuromonadales</taxon>
        <taxon>Desulfuromonadaceae</taxon>
        <taxon>Desulfuromonas</taxon>
    </lineage>
</organism>
<keyword evidence="2 5" id="KW-0812">Transmembrane</keyword>
<dbReference type="GO" id="GO:0005886">
    <property type="term" value="C:plasma membrane"/>
    <property type="evidence" value="ECO:0007669"/>
    <property type="project" value="UniProtKB-ARBA"/>
</dbReference>
<proteinExistence type="predicted"/>
<evidence type="ECO:0000256" key="5">
    <source>
        <dbReference type="SAM" id="Phobius"/>
    </source>
</evidence>
<evidence type="ECO:0000313" key="7">
    <source>
        <dbReference type="Proteomes" id="UP000005695"/>
    </source>
</evidence>
<sequence length="245" mass="27625">MSPAINGAILTRCLPFTEAVLKRKSVDALFMAAPVLNKPESRLNVPVGVHLLMTIALSSCAFLVRDGRWISTMIVVNLLWMMVCGVPWRQLKRLVRPFVMQTLLLLLLYGFKQGQQGVVPAAQVSLQLMLTLMPPIVLSWCVPPSHMARTFSRWMPDQAAFVLAASLHFFPLVLGEWRILYQAQQLRGVPLAWKQLLQPWKWSLVMRCLVVPAVVIAMSLAHEIALAARARNFTNGPRSCWMEEQ</sequence>
<reference evidence="6" key="2">
    <citation type="submission" date="2006-05" db="EMBL/GenBank/DDBJ databases">
        <title>Sequencing of the draft genome and assembly of Desulfuromonas acetoxidans DSM 684.</title>
        <authorList>
            <consortium name="US DOE Joint Genome Institute (JGI-PGF)"/>
            <person name="Copeland A."/>
            <person name="Lucas S."/>
            <person name="Lapidus A."/>
            <person name="Barry K."/>
            <person name="Detter J.C."/>
            <person name="Glavina del Rio T."/>
            <person name="Hammon N."/>
            <person name="Israni S."/>
            <person name="Dalin E."/>
            <person name="Tice H."/>
            <person name="Bruce D."/>
            <person name="Pitluck S."/>
            <person name="Richardson P."/>
        </authorList>
    </citation>
    <scope>NUCLEOTIDE SEQUENCE [LARGE SCALE GENOMIC DNA]</scope>
    <source>
        <strain evidence="6">DSM 684</strain>
    </source>
</reference>
<dbReference type="Pfam" id="PF02361">
    <property type="entry name" value="CbiQ"/>
    <property type="match status" value="1"/>
</dbReference>
<dbReference type="CDD" id="cd16914">
    <property type="entry name" value="EcfT"/>
    <property type="match status" value="1"/>
</dbReference>
<dbReference type="Proteomes" id="UP000005695">
    <property type="component" value="Unassembled WGS sequence"/>
</dbReference>
<dbReference type="AlphaFoldDB" id="Q1K2R5"/>
<evidence type="ECO:0000256" key="1">
    <source>
        <dbReference type="ARBA" id="ARBA00004141"/>
    </source>
</evidence>
<dbReference type="InterPro" id="IPR003339">
    <property type="entry name" value="ABC/ECF_trnsptr_transmembrane"/>
</dbReference>
<evidence type="ECO:0000313" key="6">
    <source>
        <dbReference type="EMBL" id="EAT16816.1"/>
    </source>
</evidence>
<keyword evidence="7" id="KW-1185">Reference proteome</keyword>
<evidence type="ECO:0000256" key="4">
    <source>
        <dbReference type="ARBA" id="ARBA00023136"/>
    </source>
</evidence>